<evidence type="ECO:0000256" key="1">
    <source>
        <dbReference type="SAM" id="SignalP"/>
    </source>
</evidence>
<feature type="signal peptide" evidence="1">
    <location>
        <begin position="1"/>
        <end position="18"/>
    </location>
</feature>
<gene>
    <name evidence="3" type="ORF">DKC00_30115</name>
    <name evidence="2" type="ORF">DKC11_30005</name>
</gene>
<dbReference type="Proteomes" id="UP000245649">
    <property type="component" value="Chromosome"/>
</dbReference>
<accession>A0AAI8J1S9</accession>
<dbReference type="GeneID" id="93253457"/>
<evidence type="ECO:0008006" key="6">
    <source>
        <dbReference type="Google" id="ProtNLM"/>
    </source>
</evidence>
<keyword evidence="1" id="KW-0732">Signal</keyword>
<sequence length="111" mass="11976">MKKTALLFSMFMLSGCMASSLESQEPIYSGNSQKSIDKISKCLAPKWVELRPSSSVIPTETGYKIVASDDLLGTVSIAKIEPSKEGGSNVHVYAISKGWNDPWGKAAKSCM</sequence>
<dbReference type="Proteomes" id="UP000245760">
    <property type="component" value="Chromosome"/>
</dbReference>
<dbReference type="PROSITE" id="PS51257">
    <property type="entry name" value="PROKAR_LIPOPROTEIN"/>
    <property type="match status" value="1"/>
</dbReference>
<evidence type="ECO:0000313" key="2">
    <source>
        <dbReference type="EMBL" id="AWL60247.1"/>
    </source>
</evidence>
<proteinExistence type="predicted"/>
<protein>
    <recommendedName>
        <fullName evidence="6">Lipoprotein</fullName>
    </recommendedName>
</protein>
<dbReference type="EMBL" id="CP029443">
    <property type="protein sequence ID" value="AWL60247.1"/>
    <property type="molecule type" value="Genomic_DNA"/>
</dbReference>
<feature type="chain" id="PRO_5042469804" description="Lipoprotein" evidence="1">
    <location>
        <begin position="19"/>
        <end position="111"/>
    </location>
</feature>
<dbReference type="AlphaFoldDB" id="A0AAI8J1S9"/>
<dbReference type="RefSeq" id="WP_031280393.1">
    <property type="nucleotide sequence ID" value="NZ_CP029432.1"/>
</dbReference>
<keyword evidence="5" id="KW-1185">Reference proteome</keyword>
<dbReference type="EMBL" id="CP029432">
    <property type="protein sequence ID" value="AWL66160.1"/>
    <property type="molecule type" value="Genomic_DNA"/>
</dbReference>
<reference evidence="4 5" key="1">
    <citation type="submission" date="2018-05" db="EMBL/GenBank/DDBJ databases">
        <title>Klebsiella quasipneumonaiae provides a window into carbapenemase gene transfer, plasmid rearrangements and nosocomial acquisition from the hospital environment.</title>
        <authorList>
            <person name="Mathers A.J."/>
            <person name="Vegesana K."/>
            <person name="Stoesser N."/>
            <person name="Crook D."/>
            <person name="Vaughan A."/>
            <person name="Barry K."/>
            <person name="Parikh H."/>
            <person name="Sebra R."/>
            <person name="Kotay S."/>
            <person name="Walker A.S."/>
            <person name="Sheppard A.E."/>
        </authorList>
    </citation>
    <scope>NUCLEOTIDE SEQUENCE [LARGE SCALE GENOMIC DNA]</scope>
    <source>
        <strain evidence="2 5">CAV1947</strain>
        <strain evidence="3 4">CAV2018</strain>
    </source>
</reference>
<evidence type="ECO:0000313" key="5">
    <source>
        <dbReference type="Proteomes" id="UP000245760"/>
    </source>
</evidence>
<name>A0AAI8J1S9_9ENTR</name>
<evidence type="ECO:0000313" key="4">
    <source>
        <dbReference type="Proteomes" id="UP000245649"/>
    </source>
</evidence>
<organism evidence="3 4">
    <name type="scientific">Klebsiella quasipneumoniae</name>
    <dbReference type="NCBI Taxonomy" id="1463165"/>
    <lineage>
        <taxon>Bacteria</taxon>
        <taxon>Pseudomonadati</taxon>
        <taxon>Pseudomonadota</taxon>
        <taxon>Gammaproteobacteria</taxon>
        <taxon>Enterobacterales</taxon>
        <taxon>Enterobacteriaceae</taxon>
        <taxon>Klebsiella/Raoultella group</taxon>
        <taxon>Klebsiella</taxon>
        <taxon>Klebsiella pneumoniae complex</taxon>
    </lineage>
</organism>
<evidence type="ECO:0000313" key="3">
    <source>
        <dbReference type="EMBL" id="AWL66160.1"/>
    </source>
</evidence>